<feature type="binding site" evidence="7">
    <location>
        <position position="295"/>
    </location>
    <ligand>
        <name>3-phosphoshikimate</name>
        <dbReference type="ChEBI" id="CHEBI:145989"/>
    </ligand>
</feature>
<dbReference type="PANTHER" id="PTHR21090">
    <property type="entry name" value="AROM/DEHYDROQUINATE SYNTHASE"/>
    <property type="match status" value="1"/>
</dbReference>
<reference evidence="9" key="1">
    <citation type="submission" date="2020-08" db="EMBL/GenBank/DDBJ databases">
        <title>Genome public.</title>
        <authorList>
            <person name="Liu C."/>
            <person name="Sun Q."/>
        </authorList>
    </citation>
    <scope>NUCLEOTIDE SEQUENCE</scope>
    <source>
        <strain evidence="9">BX12</strain>
    </source>
</reference>
<feature type="binding site" evidence="7">
    <location>
        <position position="368"/>
    </location>
    <ligand>
        <name>phosphoenolpyruvate</name>
        <dbReference type="ChEBI" id="CHEBI:58702"/>
    </ligand>
</feature>
<keyword evidence="7" id="KW-0963">Cytoplasm</keyword>
<feature type="binding site" evidence="7">
    <location>
        <position position="148"/>
    </location>
    <ligand>
        <name>3-phosphoshikimate</name>
        <dbReference type="ChEBI" id="CHEBI:145989"/>
    </ligand>
</feature>
<dbReference type="RefSeq" id="WP_187304305.1">
    <property type="nucleotide sequence ID" value="NZ_JACRYT010000028.1"/>
</dbReference>
<feature type="binding site" evidence="7">
    <location>
        <position position="149"/>
    </location>
    <ligand>
        <name>3-phosphoshikimate</name>
        <dbReference type="ChEBI" id="CHEBI:145989"/>
    </ligand>
</feature>
<feature type="binding site" evidence="7">
    <location>
        <position position="322"/>
    </location>
    <ligand>
        <name>3-phosphoshikimate</name>
        <dbReference type="ChEBI" id="CHEBI:145989"/>
    </ligand>
</feature>
<protein>
    <recommendedName>
        <fullName evidence="7">3-phosphoshikimate 1-carboxyvinyltransferase</fullName>
        <ecNumber evidence="7">2.5.1.19</ecNumber>
    </recommendedName>
    <alternativeName>
        <fullName evidence="7">5-enolpyruvylshikimate-3-phosphate synthase</fullName>
        <shortName evidence="7">EPSP synthase</shortName>
        <shortName evidence="7">EPSPS</shortName>
    </alternativeName>
</protein>
<gene>
    <name evidence="7 9" type="primary">aroA</name>
    <name evidence="9" type="ORF">H9L42_15405</name>
</gene>
<feature type="binding site" evidence="7">
    <location>
        <position position="20"/>
    </location>
    <ligand>
        <name>3-phosphoshikimate</name>
        <dbReference type="ChEBI" id="CHEBI:145989"/>
    </ligand>
</feature>
<comment type="caution">
    <text evidence="7">Lacks conserved residue(s) required for the propagation of feature annotation.</text>
</comment>
<keyword evidence="3 7" id="KW-0028">Amino-acid biosynthesis</keyword>
<dbReference type="EC" id="2.5.1.19" evidence="7"/>
<organism evidence="9 10">
    <name type="scientific">Zhenpiania hominis</name>
    <dbReference type="NCBI Taxonomy" id="2763644"/>
    <lineage>
        <taxon>Bacteria</taxon>
        <taxon>Bacillati</taxon>
        <taxon>Bacillota</taxon>
        <taxon>Clostridia</taxon>
        <taxon>Peptostreptococcales</taxon>
        <taxon>Anaerovoracaceae</taxon>
        <taxon>Zhenpiania</taxon>
    </lineage>
</organism>
<dbReference type="Pfam" id="PF00275">
    <property type="entry name" value="EPSP_synthase"/>
    <property type="match status" value="2"/>
</dbReference>
<dbReference type="GO" id="GO:0005737">
    <property type="term" value="C:cytoplasm"/>
    <property type="evidence" value="ECO:0007669"/>
    <property type="project" value="UniProtKB-SubCell"/>
</dbReference>
<comment type="function">
    <text evidence="7">Catalyzes the transfer of the enolpyruvyl moiety of phosphoenolpyruvate (PEP) to the 5-hydroxyl of shikimate-3-phosphate (S3P) to produce enolpyruvyl shikimate-3-phosphate and inorganic phosphate.</text>
</comment>
<dbReference type="InterPro" id="IPR006264">
    <property type="entry name" value="EPSP_synthase"/>
</dbReference>
<evidence type="ECO:0000256" key="2">
    <source>
        <dbReference type="ARBA" id="ARBA00009948"/>
    </source>
</evidence>
<feature type="binding site" evidence="7">
    <location>
        <position position="394"/>
    </location>
    <ligand>
        <name>phosphoenolpyruvate</name>
        <dbReference type="ChEBI" id="CHEBI:58702"/>
    </ligand>
</feature>
<feature type="active site" description="Proton acceptor" evidence="7">
    <location>
        <position position="295"/>
    </location>
</feature>
<dbReference type="InterPro" id="IPR023193">
    <property type="entry name" value="EPSP_synthase_CS"/>
</dbReference>
<name>A0A923SXC3_9FIRM</name>
<sequence>MNIEITPQTLVGSVNAVASKSHAHRLLIAAALSKRPAEVSIRTTSQDIEATRACLKQLKAGIPVLDCGESGSTLRFLLPVIMALKEEAIFLGSGRLPQRPISPLKEEMEAHGCSFSNKHRTKGTAQEICHIKGRLQGGLFTLPGNVSSQYITGLLFALPLLEKDSWIQITSPLESRSYVDLTLDVLKNFQIDIYTEEKEGLLTFKVKGRQQYIPPENLEAEGDWSNMAFWVAAGVLSKESGIIGRGVNLKSIQGDRAILSLTRRMGGEIQEKGDSFLALARPLHGIHIDASAIPDLVPILSVMAAAAKGTTCIHHAERLRIKESDRLAAMYDCLSRVGVDLAEQPGGLTIRGGSPIKGGRVSGYNDHRIVMAMAIASVVSEGPIIIEGAEAVNKSYPGFWDDFKYLGGEYREL</sequence>
<dbReference type="Proteomes" id="UP000602647">
    <property type="component" value="Unassembled WGS sequence"/>
</dbReference>
<comment type="catalytic activity">
    <reaction evidence="6">
        <text>3-phosphoshikimate + phosphoenolpyruvate = 5-O-(1-carboxyvinyl)-3-phosphoshikimate + phosphate</text>
        <dbReference type="Rhea" id="RHEA:21256"/>
        <dbReference type="ChEBI" id="CHEBI:43474"/>
        <dbReference type="ChEBI" id="CHEBI:57701"/>
        <dbReference type="ChEBI" id="CHEBI:58702"/>
        <dbReference type="ChEBI" id="CHEBI:145989"/>
        <dbReference type="EC" id="2.5.1.19"/>
    </reaction>
    <physiologicalReaction direction="left-to-right" evidence="6">
        <dbReference type="Rhea" id="RHEA:21257"/>
    </physiologicalReaction>
</comment>
<dbReference type="CDD" id="cd01556">
    <property type="entry name" value="EPSP_synthase"/>
    <property type="match status" value="1"/>
</dbReference>
<accession>A0A923SXC3</accession>
<proteinExistence type="inferred from homology"/>
<feature type="binding site" evidence="7">
    <location>
        <position position="71"/>
    </location>
    <ligand>
        <name>phosphoenolpyruvate</name>
        <dbReference type="ChEBI" id="CHEBI:58702"/>
    </ligand>
</feature>
<dbReference type="AlphaFoldDB" id="A0A923SXC3"/>
<dbReference type="InterPro" id="IPR036968">
    <property type="entry name" value="Enolpyruvate_Tfrase_sf"/>
</dbReference>
<feature type="domain" description="Enolpyruvate transferase" evidence="8">
    <location>
        <begin position="64"/>
        <end position="402"/>
    </location>
</feature>
<evidence type="ECO:0000256" key="1">
    <source>
        <dbReference type="ARBA" id="ARBA00004811"/>
    </source>
</evidence>
<keyword evidence="10" id="KW-1185">Reference proteome</keyword>
<dbReference type="GO" id="GO:0009423">
    <property type="term" value="P:chorismate biosynthetic process"/>
    <property type="evidence" value="ECO:0007669"/>
    <property type="project" value="UniProtKB-UniRule"/>
</dbReference>
<evidence type="ECO:0000256" key="3">
    <source>
        <dbReference type="ARBA" id="ARBA00022605"/>
    </source>
</evidence>
<keyword evidence="4 7" id="KW-0808">Transferase</keyword>
<dbReference type="InterPro" id="IPR001986">
    <property type="entry name" value="Enolpyruvate_Tfrase_dom"/>
</dbReference>
<comment type="subcellular location">
    <subcellularLocation>
        <location evidence="7">Cytoplasm</location>
    </subcellularLocation>
</comment>
<evidence type="ECO:0000259" key="8">
    <source>
        <dbReference type="Pfam" id="PF00275"/>
    </source>
</evidence>
<feature type="binding site" evidence="7">
    <location>
        <position position="175"/>
    </location>
    <ligand>
        <name>3-phosphoshikimate</name>
        <dbReference type="ChEBI" id="CHEBI:145989"/>
    </ligand>
</feature>
<evidence type="ECO:0000256" key="5">
    <source>
        <dbReference type="ARBA" id="ARBA00023141"/>
    </source>
</evidence>
<dbReference type="InterPro" id="IPR013792">
    <property type="entry name" value="RNA3'P_cycl/enolpyr_Trfase_a/b"/>
</dbReference>
<feature type="binding site" evidence="7">
    <location>
        <position position="20"/>
    </location>
    <ligand>
        <name>phosphoenolpyruvate</name>
        <dbReference type="ChEBI" id="CHEBI:58702"/>
    </ligand>
</feature>
<feature type="domain" description="Enolpyruvate transferase" evidence="8">
    <location>
        <begin position="7"/>
        <end position="60"/>
    </location>
</feature>
<evidence type="ECO:0000256" key="6">
    <source>
        <dbReference type="ARBA" id="ARBA00044633"/>
    </source>
</evidence>
<comment type="similarity">
    <text evidence="2 7">Belongs to the EPSP synthase family.</text>
</comment>
<feature type="binding site" evidence="7">
    <location>
        <position position="147"/>
    </location>
    <ligand>
        <name>3-phosphoshikimate</name>
        <dbReference type="ChEBI" id="CHEBI:145989"/>
    </ligand>
</feature>
<dbReference type="EMBL" id="JACRYT010000028">
    <property type="protein sequence ID" value="MBC6681208.1"/>
    <property type="molecule type" value="Genomic_DNA"/>
</dbReference>
<feature type="binding site" evidence="7">
    <location>
        <position position="149"/>
    </location>
    <ligand>
        <name>phosphoenolpyruvate</name>
        <dbReference type="ChEBI" id="CHEBI:58702"/>
    </ligand>
</feature>
<comment type="subunit">
    <text evidence="7">Monomer.</text>
</comment>
<dbReference type="NCBIfam" id="TIGR01356">
    <property type="entry name" value="aroA"/>
    <property type="match status" value="1"/>
</dbReference>
<keyword evidence="5 7" id="KW-0057">Aromatic amino acid biosynthesis</keyword>
<feature type="binding site" evidence="7">
    <location>
        <position position="99"/>
    </location>
    <ligand>
        <name>phosphoenolpyruvate</name>
        <dbReference type="ChEBI" id="CHEBI:58702"/>
    </ligand>
</feature>
<evidence type="ECO:0000313" key="10">
    <source>
        <dbReference type="Proteomes" id="UP000602647"/>
    </source>
</evidence>
<evidence type="ECO:0000313" key="9">
    <source>
        <dbReference type="EMBL" id="MBC6681208.1"/>
    </source>
</evidence>
<feature type="binding site" evidence="7">
    <location>
        <position position="21"/>
    </location>
    <ligand>
        <name>3-phosphoshikimate</name>
        <dbReference type="ChEBI" id="CHEBI:145989"/>
    </ligand>
</feature>
<dbReference type="GO" id="GO:0009073">
    <property type="term" value="P:aromatic amino acid family biosynthetic process"/>
    <property type="evidence" value="ECO:0007669"/>
    <property type="project" value="UniProtKB-KW"/>
</dbReference>
<dbReference type="GO" id="GO:0008652">
    <property type="term" value="P:amino acid biosynthetic process"/>
    <property type="evidence" value="ECO:0007669"/>
    <property type="project" value="UniProtKB-KW"/>
</dbReference>
<dbReference type="HAMAP" id="MF_00210">
    <property type="entry name" value="EPSP_synth"/>
    <property type="match status" value="1"/>
</dbReference>
<comment type="pathway">
    <text evidence="1 7">Metabolic intermediate biosynthesis; chorismate biosynthesis; chorismate from D-erythrose 4-phosphate and phosphoenolpyruvate: step 6/7.</text>
</comment>
<dbReference type="PANTHER" id="PTHR21090:SF5">
    <property type="entry name" value="PENTAFUNCTIONAL AROM POLYPEPTIDE"/>
    <property type="match status" value="1"/>
</dbReference>
<dbReference type="PIRSF" id="PIRSF000505">
    <property type="entry name" value="EPSPS"/>
    <property type="match status" value="1"/>
</dbReference>
<dbReference type="SUPFAM" id="SSF55205">
    <property type="entry name" value="EPT/RTPC-like"/>
    <property type="match status" value="1"/>
</dbReference>
<feature type="binding site" evidence="7">
    <location>
        <position position="25"/>
    </location>
    <ligand>
        <name>3-phosphoshikimate</name>
        <dbReference type="ChEBI" id="CHEBI:145989"/>
    </ligand>
</feature>
<dbReference type="PROSITE" id="PS00885">
    <property type="entry name" value="EPSP_SYNTHASE_2"/>
    <property type="match status" value="1"/>
</dbReference>
<evidence type="ECO:0000256" key="4">
    <source>
        <dbReference type="ARBA" id="ARBA00022679"/>
    </source>
</evidence>
<feature type="binding site" evidence="7">
    <location>
        <position position="326"/>
    </location>
    <ligand>
        <name>phosphoenolpyruvate</name>
        <dbReference type="ChEBI" id="CHEBI:58702"/>
    </ligand>
</feature>
<evidence type="ECO:0000256" key="7">
    <source>
        <dbReference type="HAMAP-Rule" id="MF_00210"/>
    </source>
</evidence>
<dbReference type="Gene3D" id="3.65.10.10">
    <property type="entry name" value="Enolpyruvate transferase domain"/>
    <property type="match status" value="2"/>
</dbReference>
<dbReference type="GO" id="GO:0003866">
    <property type="term" value="F:3-phosphoshikimate 1-carboxyvinyltransferase activity"/>
    <property type="evidence" value="ECO:0007669"/>
    <property type="project" value="UniProtKB-UniRule"/>
</dbReference>
<comment type="caution">
    <text evidence="9">The sequence shown here is derived from an EMBL/GenBank/DDBJ whole genome shotgun (WGS) entry which is preliminary data.</text>
</comment>